<feature type="compositionally biased region" description="Basic and acidic residues" evidence="2">
    <location>
        <begin position="13"/>
        <end position="27"/>
    </location>
</feature>
<reference evidence="4 5" key="1">
    <citation type="submission" date="2019-05" db="EMBL/GenBank/DDBJ databases">
        <title>Another draft genome of Portunus trituberculatus and its Hox gene families provides insights of decapod evolution.</title>
        <authorList>
            <person name="Jeong J.-H."/>
            <person name="Song I."/>
            <person name="Kim S."/>
            <person name="Choi T."/>
            <person name="Kim D."/>
            <person name="Ryu S."/>
            <person name="Kim W."/>
        </authorList>
    </citation>
    <scope>NUCLEOTIDE SEQUENCE [LARGE SCALE GENOMIC DNA]</scope>
    <source>
        <tissue evidence="4">Muscle</tissue>
    </source>
</reference>
<evidence type="ECO:0000259" key="3">
    <source>
        <dbReference type="Pfam" id="PF01400"/>
    </source>
</evidence>
<dbReference type="Proteomes" id="UP000324222">
    <property type="component" value="Unassembled WGS sequence"/>
</dbReference>
<dbReference type="AlphaFoldDB" id="A0A5B7CXR4"/>
<evidence type="ECO:0000313" key="5">
    <source>
        <dbReference type="Proteomes" id="UP000324222"/>
    </source>
</evidence>
<dbReference type="SUPFAM" id="SSF55486">
    <property type="entry name" value="Metalloproteases ('zincins'), catalytic domain"/>
    <property type="match status" value="1"/>
</dbReference>
<feature type="region of interest" description="Disordered" evidence="2">
    <location>
        <begin position="7"/>
        <end position="29"/>
    </location>
</feature>
<keyword evidence="5" id="KW-1185">Reference proteome</keyword>
<comment type="caution">
    <text evidence="4">The sequence shown here is derived from an EMBL/GenBank/DDBJ whole genome shotgun (WGS) entry which is preliminary data.</text>
</comment>
<proteinExistence type="predicted"/>
<sequence length="264" mass="29639">MQKLVLLSSGSEEDSHHGPASSERRDGGTVQRYAARLMFGREIRLPVDLTTGRPPDKKLFTVQTQYATALQQRLDNTRQRVSGHLKLVGQAIGRIGSACGKPLMHQAIESGCVNPASPLGCHVSEDLVPADNPRWFKQIACEDTWEPVPSPGEPARRQLRWLCHNQDLDVAKMITVTLRAARAVTSRRLQWGAPGMNDFHAKACVRFVERTTQRHDYIEIVSNYEGCWSYVGSIGGKQRISRRQQLHLHGHGNPRADARRWLLP</sequence>
<dbReference type="GO" id="GO:0004222">
    <property type="term" value="F:metalloendopeptidase activity"/>
    <property type="evidence" value="ECO:0007669"/>
    <property type="project" value="InterPro"/>
</dbReference>
<feature type="domain" description="Peptidase M12A" evidence="3">
    <location>
        <begin position="193"/>
        <end position="241"/>
    </location>
</feature>
<protein>
    <submittedName>
        <fullName evidence="4">Astacin</fullName>
    </submittedName>
</protein>
<dbReference type="Pfam" id="PF01400">
    <property type="entry name" value="Astacin"/>
    <property type="match status" value="1"/>
</dbReference>
<dbReference type="InterPro" id="IPR001506">
    <property type="entry name" value="Peptidase_M12A"/>
</dbReference>
<dbReference type="PANTHER" id="PTHR10127">
    <property type="entry name" value="DISCOIDIN, CUB, EGF, LAMININ , AND ZINC METALLOPROTEASE DOMAIN CONTAINING"/>
    <property type="match status" value="1"/>
</dbReference>
<dbReference type="Gene3D" id="3.40.390.10">
    <property type="entry name" value="Collagenase (Catalytic Domain)"/>
    <property type="match status" value="1"/>
</dbReference>
<organism evidence="4 5">
    <name type="scientific">Portunus trituberculatus</name>
    <name type="common">Swimming crab</name>
    <name type="synonym">Neptunus trituberculatus</name>
    <dbReference type="NCBI Taxonomy" id="210409"/>
    <lineage>
        <taxon>Eukaryota</taxon>
        <taxon>Metazoa</taxon>
        <taxon>Ecdysozoa</taxon>
        <taxon>Arthropoda</taxon>
        <taxon>Crustacea</taxon>
        <taxon>Multicrustacea</taxon>
        <taxon>Malacostraca</taxon>
        <taxon>Eumalacostraca</taxon>
        <taxon>Eucarida</taxon>
        <taxon>Decapoda</taxon>
        <taxon>Pleocyemata</taxon>
        <taxon>Brachyura</taxon>
        <taxon>Eubrachyura</taxon>
        <taxon>Portunoidea</taxon>
        <taxon>Portunidae</taxon>
        <taxon>Portuninae</taxon>
        <taxon>Portunus</taxon>
    </lineage>
</organism>
<evidence type="ECO:0000256" key="1">
    <source>
        <dbReference type="ARBA" id="ARBA00001947"/>
    </source>
</evidence>
<dbReference type="OrthoDB" id="5945790at2759"/>
<evidence type="ECO:0000256" key="2">
    <source>
        <dbReference type="SAM" id="MobiDB-lite"/>
    </source>
</evidence>
<comment type="cofactor">
    <cofactor evidence="1">
        <name>Zn(2+)</name>
        <dbReference type="ChEBI" id="CHEBI:29105"/>
    </cofactor>
</comment>
<dbReference type="EMBL" id="VSRR010000365">
    <property type="protein sequence ID" value="MPC14607.1"/>
    <property type="molecule type" value="Genomic_DNA"/>
</dbReference>
<accession>A0A5B7CXR4</accession>
<name>A0A5B7CXR4_PORTR</name>
<dbReference type="InterPro" id="IPR024079">
    <property type="entry name" value="MetalloPept_cat_dom_sf"/>
</dbReference>
<gene>
    <name evidence="4" type="primary">ASTA_4</name>
    <name evidence="4" type="ORF">E2C01_007374</name>
</gene>
<dbReference type="PANTHER" id="PTHR10127:SF883">
    <property type="entry name" value="ZINC METALLOPROTEINASE NAS-8"/>
    <property type="match status" value="1"/>
</dbReference>
<evidence type="ECO:0000313" key="4">
    <source>
        <dbReference type="EMBL" id="MPC14607.1"/>
    </source>
</evidence>
<dbReference type="GO" id="GO:0006508">
    <property type="term" value="P:proteolysis"/>
    <property type="evidence" value="ECO:0007669"/>
    <property type="project" value="InterPro"/>
</dbReference>